<keyword evidence="5" id="KW-0406">Ion transport</keyword>
<evidence type="ECO:0000259" key="11">
    <source>
        <dbReference type="SMART" id="SM00918"/>
    </source>
</evidence>
<keyword evidence="10" id="KW-0407">Ion channel</keyword>
<gene>
    <name evidence="12" type="ORF">OVN521_LOCUS45413</name>
</gene>
<dbReference type="Proteomes" id="UP000663866">
    <property type="component" value="Unassembled WGS sequence"/>
</dbReference>
<evidence type="ECO:0000256" key="10">
    <source>
        <dbReference type="ARBA" id="ARBA00023303"/>
    </source>
</evidence>
<dbReference type="InterPro" id="IPR019594">
    <property type="entry name" value="Glu/Gly-bd"/>
</dbReference>
<keyword evidence="9" id="KW-1071">Ligand-gated ion channel</keyword>
<comment type="caution">
    <text evidence="12">The sequence shown here is derived from an EMBL/GenBank/DDBJ whole genome shotgun (WGS) entry which is preliminary data.</text>
</comment>
<name>A0A821CBM8_9BILA</name>
<evidence type="ECO:0000256" key="3">
    <source>
        <dbReference type="ARBA" id="ARBA00022692"/>
    </source>
</evidence>
<evidence type="ECO:0000256" key="1">
    <source>
        <dbReference type="ARBA" id="ARBA00004141"/>
    </source>
</evidence>
<keyword evidence="2" id="KW-0813">Transport</keyword>
<protein>
    <recommendedName>
        <fullName evidence="11">Ionotropic glutamate receptor L-glutamate and glycine-binding domain-containing protein</fullName>
    </recommendedName>
</protein>
<proteinExistence type="predicted"/>
<evidence type="ECO:0000256" key="4">
    <source>
        <dbReference type="ARBA" id="ARBA00022989"/>
    </source>
</evidence>
<evidence type="ECO:0000256" key="2">
    <source>
        <dbReference type="ARBA" id="ARBA00022448"/>
    </source>
</evidence>
<dbReference type="EMBL" id="CAJOBG010074342">
    <property type="protein sequence ID" value="CAF4607451.1"/>
    <property type="molecule type" value="Genomic_DNA"/>
</dbReference>
<dbReference type="GO" id="GO:0015276">
    <property type="term" value="F:ligand-gated monoatomic ion channel activity"/>
    <property type="evidence" value="ECO:0007669"/>
    <property type="project" value="InterPro"/>
</dbReference>
<evidence type="ECO:0000256" key="6">
    <source>
        <dbReference type="ARBA" id="ARBA00023136"/>
    </source>
</evidence>
<evidence type="ECO:0000256" key="9">
    <source>
        <dbReference type="ARBA" id="ARBA00023286"/>
    </source>
</evidence>
<dbReference type="Gene3D" id="3.40.190.10">
    <property type="entry name" value="Periplasmic binding protein-like II"/>
    <property type="match status" value="1"/>
</dbReference>
<evidence type="ECO:0000313" key="13">
    <source>
        <dbReference type="Proteomes" id="UP000663866"/>
    </source>
</evidence>
<evidence type="ECO:0000256" key="7">
    <source>
        <dbReference type="ARBA" id="ARBA00023170"/>
    </source>
</evidence>
<keyword evidence="13" id="KW-1185">Reference proteome</keyword>
<dbReference type="SUPFAM" id="SSF53850">
    <property type="entry name" value="Periplasmic binding protein-like II"/>
    <property type="match status" value="1"/>
</dbReference>
<keyword evidence="8" id="KW-0325">Glycoprotein</keyword>
<keyword evidence="7" id="KW-0675">Receptor</keyword>
<keyword evidence="4" id="KW-1133">Transmembrane helix</keyword>
<feature type="non-terminal residue" evidence="12">
    <location>
        <position position="1"/>
    </location>
</feature>
<comment type="subcellular location">
    <subcellularLocation>
        <location evidence="1">Membrane</location>
        <topology evidence="1">Multi-pass membrane protein</topology>
    </subcellularLocation>
</comment>
<keyword evidence="6" id="KW-0472">Membrane</keyword>
<sequence>NFTKDYETRIKEIQNQTLKVTTVIEPPYVMLNPNWTNSTDKYMGFCIDILLDLSERLSFAFEIEIVKDEIFGK</sequence>
<feature type="non-terminal residue" evidence="12">
    <location>
        <position position="73"/>
    </location>
</feature>
<dbReference type="AlphaFoldDB" id="A0A821CBM8"/>
<dbReference type="SMART" id="SM00918">
    <property type="entry name" value="Lig_chan-Glu_bd"/>
    <property type="match status" value="1"/>
</dbReference>
<evidence type="ECO:0000256" key="8">
    <source>
        <dbReference type="ARBA" id="ARBA00023180"/>
    </source>
</evidence>
<dbReference type="Pfam" id="PF10613">
    <property type="entry name" value="Lig_chan-Glu_bd"/>
    <property type="match status" value="1"/>
</dbReference>
<evidence type="ECO:0000313" key="12">
    <source>
        <dbReference type="EMBL" id="CAF4607451.1"/>
    </source>
</evidence>
<evidence type="ECO:0000256" key="5">
    <source>
        <dbReference type="ARBA" id="ARBA00023065"/>
    </source>
</evidence>
<keyword evidence="3" id="KW-0812">Transmembrane</keyword>
<organism evidence="12 13">
    <name type="scientific">Rotaria magnacalcarata</name>
    <dbReference type="NCBI Taxonomy" id="392030"/>
    <lineage>
        <taxon>Eukaryota</taxon>
        <taxon>Metazoa</taxon>
        <taxon>Spiralia</taxon>
        <taxon>Gnathifera</taxon>
        <taxon>Rotifera</taxon>
        <taxon>Eurotatoria</taxon>
        <taxon>Bdelloidea</taxon>
        <taxon>Philodinida</taxon>
        <taxon>Philodinidae</taxon>
        <taxon>Rotaria</taxon>
    </lineage>
</organism>
<accession>A0A821CBM8</accession>
<feature type="domain" description="Ionotropic glutamate receptor L-glutamate and glycine-binding" evidence="11">
    <location>
        <begin position="27"/>
        <end position="72"/>
    </location>
</feature>
<dbReference type="GO" id="GO:0016020">
    <property type="term" value="C:membrane"/>
    <property type="evidence" value="ECO:0007669"/>
    <property type="project" value="UniProtKB-SubCell"/>
</dbReference>
<reference evidence="12" key="1">
    <citation type="submission" date="2021-02" db="EMBL/GenBank/DDBJ databases">
        <authorList>
            <person name="Nowell W R."/>
        </authorList>
    </citation>
    <scope>NUCLEOTIDE SEQUENCE</scope>
</reference>